<evidence type="ECO:0000256" key="5">
    <source>
        <dbReference type="ARBA" id="ARBA00022598"/>
    </source>
</evidence>
<keyword evidence="5" id="KW-0436">Ligase</keyword>
<dbReference type="Pfam" id="PF00550">
    <property type="entry name" value="PP-binding"/>
    <property type="match status" value="2"/>
</dbReference>
<dbReference type="EMBL" id="JAUSWH010000018">
    <property type="protein sequence ID" value="MDQ0457782.1"/>
    <property type="molecule type" value="Genomic_DNA"/>
</dbReference>
<dbReference type="InterPro" id="IPR009081">
    <property type="entry name" value="PP-bd_ACP"/>
</dbReference>
<dbReference type="InterPro" id="IPR023213">
    <property type="entry name" value="CAT-like_dom_sf"/>
</dbReference>
<dbReference type="RefSeq" id="WP_307159884.1">
    <property type="nucleotide sequence ID" value="NZ_JAUSWH010000018.1"/>
</dbReference>
<evidence type="ECO:0000256" key="2">
    <source>
        <dbReference type="ARBA" id="ARBA00004924"/>
    </source>
</evidence>
<dbReference type="InterPro" id="IPR045851">
    <property type="entry name" value="AMP-bd_C_sf"/>
</dbReference>
<dbReference type="Gene3D" id="3.30.559.30">
    <property type="entry name" value="Nonribosomal peptide synthetase, condensation domain"/>
    <property type="match status" value="1"/>
</dbReference>
<dbReference type="Gene3D" id="3.30.559.10">
    <property type="entry name" value="Chloramphenicol acetyltransferase-like domain"/>
    <property type="match status" value="1"/>
</dbReference>
<dbReference type="InterPro" id="IPR036736">
    <property type="entry name" value="ACP-like_sf"/>
</dbReference>
<dbReference type="PROSITE" id="PS50075">
    <property type="entry name" value="CARRIER"/>
    <property type="match status" value="2"/>
</dbReference>
<dbReference type="PANTHER" id="PTHR45527:SF1">
    <property type="entry name" value="FATTY ACID SYNTHASE"/>
    <property type="match status" value="1"/>
</dbReference>
<dbReference type="SUPFAM" id="SSF56801">
    <property type="entry name" value="Acetyl-CoA synthetase-like"/>
    <property type="match status" value="1"/>
</dbReference>
<feature type="domain" description="Carrier" evidence="6">
    <location>
        <begin position="1"/>
        <end position="76"/>
    </location>
</feature>
<organism evidence="7 8">
    <name type="scientific">Rhizobium paknamense</name>
    <dbReference type="NCBI Taxonomy" id="1206817"/>
    <lineage>
        <taxon>Bacteria</taxon>
        <taxon>Pseudomonadati</taxon>
        <taxon>Pseudomonadota</taxon>
        <taxon>Alphaproteobacteria</taxon>
        <taxon>Hyphomicrobiales</taxon>
        <taxon>Rhizobiaceae</taxon>
        <taxon>Rhizobium/Agrobacterium group</taxon>
        <taxon>Rhizobium</taxon>
    </lineage>
</organism>
<dbReference type="SUPFAM" id="SSF47336">
    <property type="entry name" value="ACP-like"/>
    <property type="match status" value="2"/>
</dbReference>
<gene>
    <name evidence="7" type="ORF">QO005_004140</name>
</gene>
<name>A0ABU0IHT0_9HYPH</name>
<comment type="cofactor">
    <cofactor evidence="1">
        <name>pantetheine 4'-phosphate</name>
        <dbReference type="ChEBI" id="CHEBI:47942"/>
    </cofactor>
</comment>
<dbReference type="InterPro" id="IPR001242">
    <property type="entry name" value="Condensation_dom"/>
</dbReference>
<dbReference type="Gene3D" id="3.40.50.1820">
    <property type="entry name" value="alpha/beta hydrolase"/>
    <property type="match status" value="1"/>
</dbReference>
<evidence type="ECO:0000256" key="4">
    <source>
        <dbReference type="ARBA" id="ARBA00022553"/>
    </source>
</evidence>
<evidence type="ECO:0000259" key="6">
    <source>
        <dbReference type="PROSITE" id="PS50075"/>
    </source>
</evidence>
<evidence type="ECO:0000313" key="8">
    <source>
        <dbReference type="Proteomes" id="UP001235269"/>
    </source>
</evidence>
<dbReference type="InterPro" id="IPR020806">
    <property type="entry name" value="PKS_PP-bd"/>
</dbReference>
<keyword evidence="3" id="KW-0596">Phosphopantetheine</keyword>
<protein>
    <submittedName>
        <fullName evidence="7">Aryl carrier-like protein</fullName>
    </submittedName>
</protein>
<evidence type="ECO:0000256" key="1">
    <source>
        <dbReference type="ARBA" id="ARBA00001957"/>
    </source>
</evidence>
<dbReference type="InterPro" id="IPR029058">
    <property type="entry name" value="AB_hydrolase_fold"/>
</dbReference>
<keyword evidence="8" id="KW-1185">Reference proteome</keyword>
<feature type="domain" description="Carrier" evidence="6">
    <location>
        <begin position="708"/>
        <end position="784"/>
    </location>
</feature>
<dbReference type="Pfam" id="PF00668">
    <property type="entry name" value="Condensation"/>
    <property type="match status" value="1"/>
</dbReference>
<comment type="caution">
    <text evidence="7">The sequence shown here is derived from an EMBL/GenBank/DDBJ whole genome shotgun (WGS) entry which is preliminary data.</text>
</comment>
<evidence type="ECO:0000313" key="7">
    <source>
        <dbReference type="EMBL" id="MDQ0457782.1"/>
    </source>
</evidence>
<comment type="pathway">
    <text evidence="2">Siderophore biosynthesis.</text>
</comment>
<accession>A0ABU0IHT0</accession>
<dbReference type="InterPro" id="IPR057737">
    <property type="entry name" value="Condensation_MtbB-like"/>
</dbReference>
<dbReference type="Proteomes" id="UP001235269">
    <property type="component" value="Unassembled WGS sequence"/>
</dbReference>
<dbReference type="Gene3D" id="3.30.300.30">
    <property type="match status" value="1"/>
</dbReference>
<dbReference type="InterPro" id="IPR006162">
    <property type="entry name" value="Ppantetheine_attach_site"/>
</dbReference>
<dbReference type="PANTHER" id="PTHR45527">
    <property type="entry name" value="NONRIBOSOMAL PEPTIDE SYNTHETASE"/>
    <property type="match status" value="1"/>
</dbReference>
<dbReference type="SUPFAM" id="SSF52777">
    <property type="entry name" value="CoA-dependent acyltransferases"/>
    <property type="match status" value="2"/>
</dbReference>
<dbReference type="SMART" id="SM00823">
    <property type="entry name" value="PKS_PP"/>
    <property type="match status" value="2"/>
</dbReference>
<proteinExistence type="predicted"/>
<evidence type="ECO:0000256" key="3">
    <source>
        <dbReference type="ARBA" id="ARBA00022450"/>
    </source>
</evidence>
<dbReference type="CDD" id="cd19535">
    <property type="entry name" value="Cyc_NRPS"/>
    <property type="match status" value="1"/>
</dbReference>
<dbReference type="Gene3D" id="1.10.1200.10">
    <property type="entry name" value="ACP-like"/>
    <property type="match status" value="1"/>
</dbReference>
<reference evidence="7 8" key="1">
    <citation type="submission" date="2023-07" db="EMBL/GenBank/DDBJ databases">
        <title>Genomic Encyclopedia of Type Strains, Phase IV (KMG-IV): sequencing the most valuable type-strain genomes for metagenomic binning, comparative biology and taxonomic classification.</title>
        <authorList>
            <person name="Goeker M."/>
        </authorList>
    </citation>
    <scope>NUCLEOTIDE SEQUENCE [LARGE SCALE GENOMIC DNA]</scope>
    <source>
        <strain evidence="7 8">DSM 100301</strain>
    </source>
</reference>
<keyword evidence="4" id="KW-0597">Phosphoprotein</keyword>
<dbReference type="PROSITE" id="PS00012">
    <property type="entry name" value="PHOSPHOPANTETHEINE"/>
    <property type="match status" value="2"/>
</dbReference>
<sequence>MTKDSTLWLRDAVADILGEDLSTVKDGDNLFEAGLDSVGLLRLVNRLRREGHKVNFADLAQEPKLAAWAVLVENQQAPAPAKTEAPVTVATAQPVSQGESEPAPLGVMQHAYWAGRDSGQRLSGVAAHLYVEFDQQPTGGTPALDPARVQAAMAKLVERHETLRTRITREGQQVVMAGHSAKVQVFDLTEASPDKVAGHLADLRERFSHQMLDIEAGEMLAVALTLLPDGATRLHLDVDMVAADAVSYRVLLADFTHFYTTPDMPLEPLALTYRDYLATTEADKQQRAETARKAWHTRLDSLPGAPLLPEVVEKLADGAKPKVTRRHLWLSPEDKRQLTETARQHGVTVAMTVAAILSEVVGQWSDTQHFLLNVPMFDRQASHPQIDKVVGDFSSSVMLEVDLRSKLSFVERVRALQTRMHADAAHAAYTGLDLLRDLSRQRGQTVLAPVVFTSAIGLGALFSSGVASLVGKPVWIISQGPQVLLDAQITELDDGLLVNWDTREEALAKGVFAAMFIAFKQALERVIKRPEAWSEPLPALPGHAASRLLDGRNVRIVDHLGRDRPDHVPGKVMFDADAADADPLWGVADAQGHVTLLGRESEKLDLAGAPVWPAQVEAALRTDPRLRDVAVIRQDERLIAAVVFDERLENAPGGKALRAELTRIFPTHLLPAEIVVRPGLPRNADGSLDSAALLQSLEGEGTAHQPIAPQTDLERVIAGVWEDVLGLDTVGVNEEFIALGGDSLLAARVVARLREELDTNAVTLRMLFRAPTIAEFAEQLKKEDDPARLDEVAAIVLEIRGMSDEEVAALLEGGKGGFTHEAAE</sequence>